<sequence length="227" mass="25335">MSSSHKLVFVEWMVHLGLHAVGLLKPYLPFIYHSSCTTRHGLQTAASKKYFYDGFDDWRTVRHGSIPVASSVAETNPGSFGSNGQRENLGGHTPPFSFYPLAPQTPAPENQTKHSFAPCDWDKTDAGDTSGSQSVSHTGSRANSQAWKKLMDECSSRVMYMVSTCITRVWIPRAVVYRLDSSWSVLHHDGHFGDNNDDMNLVLERRGRVVYRSPYRVGVGREVGQVS</sequence>
<evidence type="ECO:0000256" key="2">
    <source>
        <dbReference type="SAM" id="SignalP"/>
    </source>
</evidence>
<reference evidence="3" key="1">
    <citation type="journal article" date="2023" name="Mol. Phylogenet. Evol.">
        <title>Genome-scale phylogeny and comparative genomics of the fungal order Sordariales.</title>
        <authorList>
            <person name="Hensen N."/>
            <person name="Bonometti L."/>
            <person name="Westerberg I."/>
            <person name="Brannstrom I.O."/>
            <person name="Guillou S."/>
            <person name="Cros-Aarteil S."/>
            <person name="Calhoun S."/>
            <person name="Haridas S."/>
            <person name="Kuo A."/>
            <person name="Mondo S."/>
            <person name="Pangilinan J."/>
            <person name="Riley R."/>
            <person name="LaButti K."/>
            <person name="Andreopoulos B."/>
            <person name="Lipzen A."/>
            <person name="Chen C."/>
            <person name="Yan M."/>
            <person name="Daum C."/>
            <person name="Ng V."/>
            <person name="Clum A."/>
            <person name="Steindorff A."/>
            <person name="Ohm R.A."/>
            <person name="Martin F."/>
            <person name="Silar P."/>
            <person name="Natvig D.O."/>
            <person name="Lalanne C."/>
            <person name="Gautier V."/>
            <person name="Ament-Velasquez S.L."/>
            <person name="Kruys A."/>
            <person name="Hutchinson M.I."/>
            <person name="Powell A.J."/>
            <person name="Barry K."/>
            <person name="Miller A.N."/>
            <person name="Grigoriev I.V."/>
            <person name="Debuchy R."/>
            <person name="Gladieux P."/>
            <person name="Hiltunen Thoren M."/>
            <person name="Johannesson H."/>
        </authorList>
    </citation>
    <scope>NUCLEOTIDE SEQUENCE</scope>
    <source>
        <strain evidence="3">CBS 892.96</strain>
    </source>
</reference>
<keyword evidence="2" id="KW-0732">Signal</keyword>
<feature type="compositionally biased region" description="Polar residues" evidence="1">
    <location>
        <begin position="127"/>
        <end position="142"/>
    </location>
</feature>
<dbReference type="AlphaFoldDB" id="A0AAN7A8B4"/>
<proteinExistence type="predicted"/>
<gene>
    <name evidence="3" type="ORF">QBC36DRAFT_370666</name>
</gene>
<evidence type="ECO:0000313" key="3">
    <source>
        <dbReference type="EMBL" id="KAK4177818.1"/>
    </source>
</evidence>
<feature type="chain" id="PRO_5043045383" evidence="2">
    <location>
        <begin position="20"/>
        <end position="227"/>
    </location>
</feature>
<accession>A0AAN7A8B4</accession>
<reference evidence="3" key="2">
    <citation type="submission" date="2023-05" db="EMBL/GenBank/DDBJ databases">
        <authorList>
            <consortium name="Lawrence Berkeley National Laboratory"/>
            <person name="Steindorff A."/>
            <person name="Hensen N."/>
            <person name="Bonometti L."/>
            <person name="Westerberg I."/>
            <person name="Brannstrom I.O."/>
            <person name="Guillou S."/>
            <person name="Cros-Aarteil S."/>
            <person name="Calhoun S."/>
            <person name="Haridas S."/>
            <person name="Kuo A."/>
            <person name="Mondo S."/>
            <person name="Pangilinan J."/>
            <person name="Riley R."/>
            <person name="Labutti K."/>
            <person name="Andreopoulos B."/>
            <person name="Lipzen A."/>
            <person name="Chen C."/>
            <person name="Yanf M."/>
            <person name="Daum C."/>
            <person name="Ng V."/>
            <person name="Clum A."/>
            <person name="Ohm R."/>
            <person name="Martin F."/>
            <person name="Silar P."/>
            <person name="Natvig D."/>
            <person name="Lalanne C."/>
            <person name="Gautier V."/>
            <person name="Ament-Velasquez S.L."/>
            <person name="Kruys A."/>
            <person name="Hutchinson M.I."/>
            <person name="Powell A.J."/>
            <person name="Barry K."/>
            <person name="Miller A.N."/>
            <person name="Grigoriev I.V."/>
            <person name="Debuchy R."/>
            <person name="Gladieux P."/>
            <person name="Thoren M.H."/>
            <person name="Johannesson H."/>
        </authorList>
    </citation>
    <scope>NUCLEOTIDE SEQUENCE</scope>
    <source>
        <strain evidence="3">CBS 892.96</strain>
    </source>
</reference>
<dbReference type="Proteomes" id="UP001302321">
    <property type="component" value="Unassembled WGS sequence"/>
</dbReference>
<feature type="region of interest" description="Disordered" evidence="1">
    <location>
        <begin position="100"/>
        <end position="142"/>
    </location>
</feature>
<feature type="signal peptide" evidence="2">
    <location>
        <begin position="1"/>
        <end position="19"/>
    </location>
</feature>
<evidence type="ECO:0000313" key="4">
    <source>
        <dbReference type="Proteomes" id="UP001302321"/>
    </source>
</evidence>
<comment type="caution">
    <text evidence="3">The sequence shown here is derived from an EMBL/GenBank/DDBJ whole genome shotgun (WGS) entry which is preliminary data.</text>
</comment>
<organism evidence="3 4">
    <name type="scientific">Triangularia setosa</name>
    <dbReference type="NCBI Taxonomy" id="2587417"/>
    <lineage>
        <taxon>Eukaryota</taxon>
        <taxon>Fungi</taxon>
        <taxon>Dikarya</taxon>
        <taxon>Ascomycota</taxon>
        <taxon>Pezizomycotina</taxon>
        <taxon>Sordariomycetes</taxon>
        <taxon>Sordariomycetidae</taxon>
        <taxon>Sordariales</taxon>
        <taxon>Podosporaceae</taxon>
        <taxon>Triangularia</taxon>
    </lineage>
</organism>
<keyword evidence="4" id="KW-1185">Reference proteome</keyword>
<dbReference type="EMBL" id="MU866154">
    <property type="protein sequence ID" value="KAK4177818.1"/>
    <property type="molecule type" value="Genomic_DNA"/>
</dbReference>
<name>A0AAN7A8B4_9PEZI</name>
<protein>
    <submittedName>
        <fullName evidence="3">Uncharacterized protein</fullName>
    </submittedName>
</protein>
<evidence type="ECO:0000256" key="1">
    <source>
        <dbReference type="SAM" id="MobiDB-lite"/>
    </source>
</evidence>